<dbReference type="GO" id="GO:0016020">
    <property type="term" value="C:membrane"/>
    <property type="evidence" value="ECO:0007669"/>
    <property type="project" value="UniProtKB-SubCell"/>
</dbReference>
<reference evidence="12 13" key="1">
    <citation type="submission" date="2018-01" db="EMBL/GenBank/DDBJ databases">
        <title>Whole genome sequencing of Histamine producing bacteria.</title>
        <authorList>
            <person name="Butler K."/>
        </authorList>
    </citation>
    <scope>NUCLEOTIDE SEQUENCE [LARGE SCALE GENOMIC DNA]</scope>
    <source>
        <strain evidence="12 13">DSM 100436</strain>
    </source>
</reference>
<evidence type="ECO:0000256" key="2">
    <source>
        <dbReference type="ARBA" id="ARBA00022692"/>
    </source>
</evidence>
<dbReference type="SMART" id="SM00304">
    <property type="entry name" value="HAMP"/>
    <property type="match status" value="2"/>
</dbReference>
<evidence type="ECO:0000256" key="7">
    <source>
        <dbReference type="PROSITE-ProRule" id="PRU00284"/>
    </source>
</evidence>
<dbReference type="PROSITE" id="PS50111">
    <property type="entry name" value="CHEMOTAXIS_TRANSDUC_2"/>
    <property type="match status" value="1"/>
</dbReference>
<dbReference type="Pfam" id="PF00672">
    <property type="entry name" value="HAMP"/>
    <property type="match status" value="1"/>
</dbReference>
<dbReference type="RefSeq" id="WP_036817004.1">
    <property type="nucleotide sequence ID" value="NZ_JGVO01000054.1"/>
</dbReference>
<keyword evidence="4 9" id="KW-0472">Membrane</keyword>
<protein>
    <submittedName>
        <fullName evidence="12">Methyl-accepting chemotaxis protein</fullName>
    </submittedName>
</protein>
<dbReference type="PROSITE" id="PS50885">
    <property type="entry name" value="HAMP"/>
    <property type="match status" value="1"/>
</dbReference>
<evidence type="ECO:0000259" key="11">
    <source>
        <dbReference type="PROSITE" id="PS50885"/>
    </source>
</evidence>
<dbReference type="SMART" id="SM01358">
    <property type="entry name" value="HBM"/>
    <property type="match status" value="1"/>
</dbReference>
<accession>A0A2T3NNV8</accession>
<dbReference type="PANTHER" id="PTHR32089">
    <property type="entry name" value="METHYL-ACCEPTING CHEMOTAXIS PROTEIN MCPB"/>
    <property type="match status" value="1"/>
</dbReference>
<dbReference type="Pfam" id="PF00015">
    <property type="entry name" value="MCPsignal"/>
    <property type="match status" value="1"/>
</dbReference>
<evidence type="ECO:0000313" key="13">
    <source>
        <dbReference type="Proteomes" id="UP000241771"/>
    </source>
</evidence>
<comment type="subcellular location">
    <subcellularLocation>
        <location evidence="1">Membrane</location>
        <topology evidence="1">Multi-pass membrane protein</topology>
    </subcellularLocation>
</comment>
<dbReference type="AlphaFoldDB" id="A0A2T3NNV8"/>
<dbReference type="GO" id="GO:0006935">
    <property type="term" value="P:chemotaxis"/>
    <property type="evidence" value="ECO:0007669"/>
    <property type="project" value="UniProtKB-ARBA"/>
</dbReference>
<keyword evidence="5 7" id="KW-0807">Transducer</keyword>
<dbReference type="InterPro" id="IPR004089">
    <property type="entry name" value="MCPsignal_dom"/>
</dbReference>
<comment type="caution">
    <text evidence="12">The sequence shown here is derived from an EMBL/GenBank/DDBJ whole genome shotgun (WGS) entry which is preliminary data.</text>
</comment>
<keyword evidence="3 9" id="KW-1133">Transmembrane helix</keyword>
<dbReference type="EMBL" id="PYMA01000014">
    <property type="protein sequence ID" value="PSW17658.1"/>
    <property type="molecule type" value="Genomic_DNA"/>
</dbReference>
<dbReference type="InterPro" id="IPR032255">
    <property type="entry name" value="HBM"/>
</dbReference>
<evidence type="ECO:0000256" key="9">
    <source>
        <dbReference type="SAM" id="Phobius"/>
    </source>
</evidence>
<dbReference type="InterPro" id="IPR003660">
    <property type="entry name" value="HAMP_dom"/>
</dbReference>
<feature type="domain" description="HAMP" evidence="11">
    <location>
        <begin position="297"/>
        <end position="351"/>
    </location>
</feature>
<evidence type="ECO:0000256" key="3">
    <source>
        <dbReference type="ARBA" id="ARBA00022989"/>
    </source>
</evidence>
<evidence type="ECO:0000256" key="1">
    <source>
        <dbReference type="ARBA" id="ARBA00004141"/>
    </source>
</evidence>
<evidence type="ECO:0000259" key="10">
    <source>
        <dbReference type="PROSITE" id="PS50111"/>
    </source>
</evidence>
<comment type="similarity">
    <text evidence="6">Belongs to the methyl-accepting chemotaxis (MCP) protein family.</text>
</comment>
<proteinExistence type="inferred from homology"/>
<dbReference type="GO" id="GO:0007165">
    <property type="term" value="P:signal transduction"/>
    <property type="evidence" value="ECO:0007669"/>
    <property type="project" value="UniProtKB-KW"/>
</dbReference>
<feature type="transmembrane region" description="Helical" evidence="9">
    <location>
        <begin position="12"/>
        <end position="33"/>
    </location>
</feature>
<keyword evidence="13" id="KW-1185">Reference proteome</keyword>
<evidence type="ECO:0000256" key="6">
    <source>
        <dbReference type="ARBA" id="ARBA00029447"/>
    </source>
</evidence>
<dbReference type="PANTHER" id="PTHR32089:SF119">
    <property type="entry name" value="METHYL-ACCEPTING CHEMOTAXIS PROTEIN CTPL"/>
    <property type="match status" value="1"/>
</dbReference>
<dbReference type="SUPFAM" id="SSF58104">
    <property type="entry name" value="Methyl-accepting chemotaxis protein (MCP) signaling domain"/>
    <property type="match status" value="1"/>
</dbReference>
<keyword evidence="2 9" id="KW-0812">Transmembrane</keyword>
<sequence length="628" mass="68930">MRKPSLHTIKAQLFLVSIFLVTTMVGFGIFEAFSFKKLDQLQQAAQETANGNTDLLTLRRHEKDFLARLDPQYIEQFNQQQIALSKRLKDVQALLAQYDDSNNSQFADVLQALDAYSNQFNIIADQTILIGLTPQEGLRGNIRSAANDAEEGILLTGNELLYRMLLTLRRNEKDFLITNNPDHVRVFENNVENLISAISNSELTVREQKSLRRSIIMYQMMFDELVEGYTTIGLNYNEGLYGQLRSNVQDVEQNINNLEATIVQTINDEQNNEKLALMVAGTLVTLTMVITLIMISRRISSRLKSVNQVMEDIASGDGDLTVRMNDNGKDEFAKLSQSFDQFANKLQAIIQNVASISKQLSTSADESSASANNSLTNAQQQQSESANVATSINELLATSNEIASNIADAADSAEHGKQNAQQSLAISQQAGTAIESLASQIQSAQHQIQALEAESNSINKVISVIRDITDQTNLLALNAAIEAARAGEYGRGFAVVADEVRLLAQRTHSSTEEIEQTIERLHAGVSQSVALMEESQQLAVSTVEQTQEATEAVNRITEAITGISDKSLQIASASEQQAAVSAEIDKNIIRIAELATSTASAVDQSSTASKQVTEMAQELDRVVGQFKF</sequence>
<keyword evidence="8" id="KW-0175">Coiled coil</keyword>
<evidence type="ECO:0000313" key="12">
    <source>
        <dbReference type="EMBL" id="PSW17658.1"/>
    </source>
</evidence>
<dbReference type="CDD" id="cd11386">
    <property type="entry name" value="MCP_signal"/>
    <property type="match status" value="1"/>
</dbReference>
<feature type="coiled-coil region" evidence="8">
    <location>
        <begin position="241"/>
        <end position="268"/>
    </location>
</feature>
<evidence type="ECO:0000256" key="4">
    <source>
        <dbReference type="ARBA" id="ARBA00023136"/>
    </source>
</evidence>
<evidence type="ECO:0000256" key="8">
    <source>
        <dbReference type="SAM" id="Coils"/>
    </source>
</evidence>
<name>A0A2T3NNV8_9GAMM</name>
<dbReference type="FunFam" id="1.10.287.950:FF:000001">
    <property type="entry name" value="Methyl-accepting chemotaxis sensory transducer"/>
    <property type="match status" value="1"/>
</dbReference>
<organism evidence="12 13">
    <name type="scientific">Photobacterium sanctipauli</name>
    <dbReference type="NCBI Taxonomy" id="1342794"/>
    <lineage>
        <taxon>Bacteria</taxon>
        <taxon>Pseudomonadati</taxon>
        <taxon>Pseudomonadota</taxon>
        <taxon>Gammaproteobacteria</taxon>
        <taxon>Vibrionales</taxon>
        <taxon>Vibrionaceae</taxon>
        <taxon>Photobacterium</taxon>
    </lineage>
</organism>
<dbReference type="OrthoDB" id="8724845at2"/>
<feature type="domain" description="Methyl-accepting transducer" evidence="10">
    <location>
        <begin position="356"/>
        <end position="592"/>
    </location>
</feature>
<feature type="coiled-coil region" evidence="8">
    <location>
        <begin position="434"/>
        <end position="461"/>
    </location>
</feature>
<dbReference type="CDD" id="cd06225">
    <property type="entry name" value="HAMP"/>
    <property type="match status" value="1"/>
</dbReference>
<evidence type="ECO:0000256" key="5">
    <source>
        <dbReference type="ARBA" id="ARBA00023224"/>
    </source>
</evidence>
<dbReference type="Proteomes" id="UP000241771">
    <property type="component" value="Unassembled WGS sequence"/>
</dbReference>
<dbReference type="SMART" id="SM00283">
    <property type="entry name" value="MA"/>
    <property type="match status" value="1"/>
</dbReference>
<dbReference type="Gene3D" id="1.10.287.950">
    <property type="entry name" value="Methyl-accepting chemotaxis protein"/>
    <property type="match status" value="1"/>
</dbReference>
<gene>
    <name evidence="12" type="ORF">C9I98_19270</name>
</gene>